<keyword evidence="2" id="KW-0812">Transmembrane</keyword>
<sequence length="510" mass="54411">MHRQKKTALRSWLVFVATTVILSLIAWLGWSWTEGTITLPRATPSNLSTASLTVGLTDAPQSLDIRTDTGDNVERALLGNVYETLVSRDDNNKIVAGIAKSWTISDDGLTYDFTLHRGMTFANGHKLDSADVVWSMQQIVKNKYQGATALADLASVANPSPTKVTLTLAKPDPTLLRALAGRAGIVYDSEWNGDYATQTAGSGPLEATAFDKGASVTLTRNDHYWGDLAGVQTVTLKYYANGDALAKAALNGDINTVFTSDASAVKQLDGQSSWQVKSGTSTTKVMLALNNDTNSIFSDAQARQVVRYAVDAKTIAASASDSAGELGGPIGPLEPGYEDLTNLFPFDQVKAAQMIAFFATGAAFFGTVELVVPTEYQSLGETVAGYLRSVGIDTNVQAADAATVAQRVKDGQYTMALLASDADASEFGTSDNVFRYTNGTVQDAYKSAMAATNDADYQSRMKTFAKTVSQDAAADWLYSRKTFTAAAKGIDGLPKNMTDDYLPLAKATVK</sequence>
<proteinExistence type="predicted"/>
<dbReference type="GO" id="GO:0042597">
    <property type="term" value="C:periplasmic space"/>
    <property type="evidence" value="ECO:0007669"/>
    <property type="project" value="UniProtKB-ARBA"/>
</dbReference>
<keyword evidence="2" id="KW-1133">Transmembrane helix</keyword>
<dbReference type="PIRSF" id="PIRSF002741">
    <property type="entry name" value="MppA"/>
    <property type="match status" value="1"/>
</dbReference>
<dbReference type="OrthoDB" id="9796817at2"/>
<evidence type="ECO:0000259" key="3">
    <source>
        <dbReference type="Pfam" id="PF00496"/>
    </source>
</evidence>
<dbReference type="InterPro" id="IPR030678">
    <property type="entry name" value="Peptide/Ni-bd"/>
</dbReference>
<dbReference type="InterPro" id="IPR000914">
    <property type="entry name" value="SBP_5_dom"/>
</dbReference>
<dbReference type="PANTHER" id="PTHR30290">
    <property type="entry name" value="PERIPLASMIC BINDING COMPONENT OF ABC TRANSPORTER"/>
    <property type="match status" value="1"/>
</dbReference>
<organism evidence="4 5">
    <name type="scientific">Bifidobacterium biavatii DSM 23969</name>
    <dbReference type="NCBI Taxonomy" id="1437608"/>
    <lineage>
        <taxon>Bacteria</taxon>
        <taxon>Bacillati</taxon>
        <taxon>Actinomycetota</taxon>
        <taxon>Actinomycetes</taxon>
        <taxon>Bifidobacteriales</taxon>
        <taxon>Bifidobacteriaceae</taxon>
        <taxon>Bifidobacterium</taxon>
    </lineage>
</organism>
<dbReference type="Proteomes" id="UP000029108">
    <property type="component" value="Unassembled WGS sequence"/>
</dbReference>
<keyword evidence="1" id="KW-0732">Signal</keyword>
<feature type="domain" description="Solute-binding protein family 5" evidence="3">
    <location>
        <begin position="93"/>
        <end position="425"/>
    </location>
</feature>
<dbReference type="eggNOG" id="COG0747">
    <property type="taxonomic scope" value="Bacteria"/>
</dbReference>
<dbReference type="EMBL" id="JGYN01000030">
    <property type="protein sequence ID" value="KFI47878.1"/>
    <property type="molecule type" value="Genomic_DNA"/>
</dbReference>
<dbReference type="RefSeq" id="WP_033494445.1">
    <property type="nucleotide sequence ID" value="NZ_JDUU01000016.1"/>
</dbReference>
<keyword evidence="2" id="KW-0472">Membrane</keyword>
<dbReference type="GO" id="GO:0043190">
    <property type="term" value="C:ATP-binding cassette (ABC) transporter complex"/>
    <property type="evidence" value="ECO:0007669"/>
    <property type="project" value="InterPro"/>
</dbReference>
<dbReference type="SUPFAM" id="SSF53850">
    <property type="entry name" value="Periplasmic binding protein-like II"/>
    <property type="match status" value="1"/>
</dbReference>
<gene>
    <name evidence="4" type="ORF">BBIA_0007</name>
</gene>
<comment type="caution">
    <text evidence="4">The sequence shown here is derived from an EMBL/GenBank/DDBJ whole genome shotgun (WGS) entry which is preliminary data.</text>
</comment>
<feature type="transmembrane region" description="Helical" evidence="2">
    <location>
        <begin position="12"/>
        <end position="32"/>
    </location>
</feature>
<evidence type="ECO:0000313" key="5">
    <source>
        <dbReference type="Proteomes" id="UP000029108"/>
    </source>
</evidence>
<dbReference type="Gene3D" id="3.10.105.10">
    <property type="entry name" value="Dipeptide-binding Protein, Domain 3"/>
    <property type="match status" value="1"/>
</dbReference>
<dbReference type="InterPro" id="IPR039424">
    <property type="entry name" value="SBP_5"/>
</dbReference>
<dbReference type="GO" id="GO:0015833">
    <property type="term" value="P:peptide transport"/>
    <property type="evidence" value="ECO:0007669"/>
    <property type="project" value="TreeGrafter"/>
</dbReference>
<dbReference type="GO" id="GO:1904680">
    <property type="term" value="F:peptide transmembrane transporter activity"/>
    <property type="evidence" value="ECO:0007669"/>
    <property type="project" value="TreeGrafter"/>
</dbReference>
<dbReference type="PANTHER" id="PTHR30290:SF38">
    <property type="entry name" value="D,D-DIPEPTIDE-BINDING PERIPLASMIC PROTEIN DDPA-RELATED"/>
    <property type="match status" value="1"/>
</dbReference>
<dbReference type="Gene3D" id="3.90.76.10">
    <property type="entry name" value="Dipeptide-binding Protein, Domain 1"/>
    <property type="match status" value="1"/>
</dbReference>
<dbReference type="AlphaFoldDB" id="A0A086ZMX8"/>
<keyword evidence="5" id="KW-1185">Reference proteome</keyword>
<dbReference type="Pfam" id="PF00496">
    <property type="entry name" value="SBP_bac_5"/>
    <property type="match status" value="1"/>
</dbReference>
<evidence type="ECO:0000256" key="1">
    <source>
        <dbReference type="ARBA" id="ARBA00022729"/>
    </source>
</evidence>
<evidence type="ECO:0000313" key="4">
    <source>
        <dbReference type="EMBL" id="KFI47878.1"/>
    </source>
</evidence>
<evidence type="ECO:0000256" key="2">
    <source>
        <dbReference type="SAM" id="Phobius"/>
    </source>
</evidence>
<protein>
    <submittedName>
        <fullName evidence="4">ABC transporter substrate-binding protein</fullName>
    </submittedName>
</protein>
<dbReference type="Gene3D" id="3.40.190.10">
    <property type="entry name" value="Periplasmic binding protein-like II"/>
    <property type="match status" value="1"/>
</dbReference>
<name>A0A086ZMX8_9BIFI</name>
<reference evidence="4 5" key="1">
    <citation type="submission" date="2014-03" db="EMBL/GenBank/DDBJ databases">
        <title>Genomics of Bifidobacteria.</title>
        <authorList>
            <person name="Ventura M."/>
            <person name="Milani C."/>
            <person name="Lugli G.A."/>
        </authorList>
    </citation>
    <scope>NUCLEOTIDE SEQUENCE [LARGE SCALE GENOMIC DNA]</scope>
    <source>
        <strain evidence="4 5">DSM 23969</strain>
    </source>
</reference>
<dbReference type="STRING" id="1437608.GCA_000771645_00722"/>
<accession>A0A086ZMX8</accession>